<accession>A0ABR3G741</accession>
<evidence type="ECO:0000256" key="1">
    <source>
        <dbReference type="SAM" id="MobiDB-lite"/>
    </source>
</evidence>
<proteinExistence type="predicted"/>
<name>A0ABR3G741_9PEZI</name>
<reference evidence="2 3" key="1">
    <citation type="submission" date="2024-02" db="EMBL/GenBank/DDBJ databases">
        <title>Discinaceae phylogenomics.</title>
        <authorList>
            <person name="Dirks A.C."/>
            <person name="James T.Y."/>
        </authorList>
    </citation>
    <scope>NUCLEOTIDE SEQUENCE [LARGE SCALE GENOMIC DNA]</scope>
    <source>
        <strain evidence="2 3">ACD0624</strain>
    </source>
</reference>
<dbReference type="InterPro" id="IPR006461">
    <property type="entry name" value="PLAC_motif_containing"/>
</dbReference>
<dbReference type="EMBL" id="JBBBZM010000228">
    <property type="protein sequence ID" value="KAL0631621.1"/>
    <property type="molecule type" value="Genomic_DNA"/>
</dbReference>
<gene>
    <name evidence="2" type="ORF">Q9L58_009515</name>
</gene>
<dbReference type="Proteomes" id="UP001447188">
    <property type="component" value="Unassembled WGS sequence"/>
</dbReference>
<feature type="region of interest" description="Disordered" evidence="1">
    <location>
        <begin position="87"/>
        <end position="107"/>
    </location>
</feature>
<feature type="compositionally biased region" description="Polar residues" evidence="1">
    <location>
        <begin position="97"/>
        <end position="107"/>
    </location>
</feature>
<evidence type="ECO:0000313" key="2">
    <source>
        <dbReference type="EMBL" id="KAL0631621.1"/>
    </source>
</evidence>
<organism evidence="2 3">
    <name type="scientific">Discina gigas</name>
    <dbReference type="NCBI Taxonomy" id="1032678"/>
    <lineage>
        <taxon>Eukaryota</taxon>
        <taxon>Fungi</taxon>
        <taxon>Dikarya</taxon>
        <taxon>Ascomycota</taxon>
        <taxon>Pezizomycotina</taxon>
        <taxon>Pezizomycetes</taxon>
        <taxon>Pezizales</taxon>
        <taxon>Discinaceae</taxon>
        <taxon>Discina</taxon>
    </lineage>
</organism>
<dbReference type="Pfam" id="PF04749">
    <property type="entry name" value="PLAC8"/>
    <property type="match status" value="1"/>
</dbReference>
<evidence type="ECO:0000313" key="3">
    <source>
        <dbReference type="Proteomes" id="UP001447188"/>
    </source>
</evidence>
<sequence length="238" mass="26600">MSAIPYNPQAEKGAPYTPQDEYVQQNQNQNQNQNQTTGIVYTQQNQTTGIAYAQQNDRDMGISYAPRRADTMNTYPHEKGNTAVPAVSGGDPRPTPVHSQTAPVHSQTTPVHQYTAPVHPQTTPVYSQQLGHAARPGTLLQTAQHFTPPTGAAQEWQHGLCGCFDSWSICNIRQRDEIRYRYNLRGSTVGDFCRHACCGPCTLCQEELEVRDRERQAARMHNAGYMAPQQMVYGQPVR</sequence>
<evidence type="ECO:0008006" key="4">
    <source>
        <dbReference type="Google" id="ProtNLM"/>
    </source>
</evidence>
<protein>
    <recommendedName>
        <fullName evidence="4">PLAC8-domain-containing protein</fullName>
    </recommendedName>
</protein>
<keyword evidence="3" id="KW-1185">Reference proteome</keyword>
<comment type="caution">
    <text evidence="2">The sequence shown here is derived from an EMBL/GenBank/DDBJ whole genome shotgun (WGS) entry which is preliminary data.</text>
</comment>